<sequence length="368" mass="38687">MSDADKFAWMKALGRTKGLSAAQYACAIAVWNNSNGDGVGAFVSAASVARDTGLAVSTTERAMRTLRDRGVIVQTSRGGGRRRASMYSLGVLAAAETPALTPGVDDETPALTPGSESDSPALTPGDDSGTPALTPGSFLESPALTPGKQCSPGVSAGPSDSSSCVGIREDRDSDPNDGRFSNGIPYPPDPAEPTPPGGPVVTDALRTMVRQIVGRLSRHAIDGLARHVAAALAQDVPEAAIRTALAQWRDRDKAKPGLLPYLIDDAAKELSATTARAAAIAGDPAAARAALAEQAREIVETARHDGDITRLEPLWLASDDPEALAGHGFEFNPDWGTTEDQQRREWILDRFDRLARLVHADLQRRAAA</sequence>
<gene>
    <name evidence="2" type="ORF">FK530_06865</name>
</gene>
<feature type="compositionally biased region" description="Basic and acidic residues" evidence="1">
    <location>
        <begin position="167"/>
        <end position="177"/>
    </location>
</feature>
<organism evidence="2 3">
    <name type="scientific">Tsukamurella conjunctivitidis</name>
    <dbReference type="NCBI Taxonomy" id="2592068"/>
    <lineage>
        <taxon>Bacteria</taxon>
        <taxon>Bacillati</taxon>
        <taxon>Actinomycetota</taxon>
        <taxon>Actinomycetes</taxon>
        <taxon>Mycobacteriales</taxon>
        <taxon>Tsukamurellaceae</taxon>
        <taxon>Tsukamurella</taxon>
    </lineage>
</organism>
<accession>A0A5C5S6K1</accession>
<feature type="region of interest" description="Disordered" evidence="1">
    <location>
        <begin position="98"/>
        <end position="198"/>
    </location>
</feature>
<comment type="caution">
    <text evidence="2">The sequence shown here is derived from an EMBL/GenBank/DDBJ whole genome shotgun (WGS) entry which is preliminary data.</text>
</comment>
<evidence type="ECO:0000256" key="1">
    <source>
        <dbReference type="SAM" id="MobiDB-lite"/>
    </source>
</evidence>
<name>A0A5C5S6K1_9ACTN</name>
<protein>
    <recommendedName>
        <fullName evidence="4">Helix-turn-helix domain-containing protein</fullName>
    </recommendedName>
</protein>
<evidence type="ECO:0000313" key="3">
    <source>
        <dbReference type="Proteomes" id="UP000319375"/>
    </source>
</evidence>
<dbReference type="OrthoDB" id="9803476at2"/>
<dbReference type="AlphaFoldDB" id="A0A5C5S6K1"/>
<reference evidence="2 3" key="1">
    <citation type="submission" date="2019-06" db="EMBL/GenBank/DDBJ databases">
        <title>Tsukamurella conjunctivitidis sp. nov., Tsukamurella assacharolytica sp. nov. and Tsukamurella sputae sp. nov. isolated from patients with conjunctivitis, bacteraemia (lymphoma) and respiratory infection (sputum) in Hong Kong.</title>
        <authorList>
            <person name="Teng J.L.L."/>
            <person name="Lee H.H."/>
            <person name="Fong J.Y.H."/>
            <person name="Fok K.M.N."/>
            <person name="Lau S.K.P."/>
            <person name="Woo P.C.Y."/>
        </authorList>
    </citation>
    <scope>NUCLEOTIDE SEQUENCE [LARGE SCALE GENOMIC DNA]</scope>
    <source>
        <strain evidence="2 3">HKU72</strain>
    </source>
</reference>
<feature type="compositionally biased region" description="Pro residues" evidence="1">
    <location>
        <begin position="185"/>
        <end position="198"/>
    </location>
</feature>
<dbReference type="EMBL" id="VIGX01000002">
    <property type="protein sequence ID" value="TWS30223.1"/>
    <property type="molecule type" value="Genomic_DNA"/>
</dbReference>
<keyword evidence="3" id="KW-1185">Reference proteome</keyword>
<proteinExistence type="predicted"/>
<evidence type="ECO:0008006" key="4">
    <source>
        <dbReference type="Google" id="ProtNLM"/>
    </source>
</evidence>
<dbReference type="Proteomes" id="UP000319375">
    <property type="component" value="Unassembled WGS sequence"/>
</dbReference>
<dbReference type="RefSeq" id="WP_146486249.1">
    <property type="nucleotide sequence ID" value="NZ_VIGX01000002.1"/>
</dbReference>
<dbReference type="InterPro" id="IPR036390">
    <property type="entry name" value="WH_DNA-bd_sf"/>
</dbReference>
<dbReference type="SUPFAM" id="SSF46785">
    <property type="entry name" value="Winged helix' DNA-binding domain"/>
    <property type="match status" value="1"/>
</dbReference>
<evidence type="ECO:0000313" key="2">
    <source>
        <dbReference type="EMBL" id="TWS30223.1"/>
    </source>
</evidence>